<dbReference type="CDD" id="cd00086">
    <property type="entry name" value="homeodomain"/>
    <property type="match status" value="1"/>
</dbReference>
<evidence type="ECO:0000256" key="5">
    <source>
        <dbReference type="PROSITE-ProRule" id="PRU00108"/>
    </source>
</evidence>
<dbReference type="AlphaFoldDB" id="A0A0H2S9V6"/>
<reference evidence="8 9" key="1">
    <citation type="submission" date="2015-04" db="EMBL/GenBank/DDBJ databases">
        <title>Complete genome sequence of Schizopora paradoxa KUC8140, a cosmopolitan wood degrader in East Asia.</title>
        <authorList>
            <consortium name="DOE Joint Genome Institute"/>
            <person name="Min B."/>
            <person name="Park H."/>
            <person name="Jang Y."/>
            <person name="Kim J.-J."/>
            <person name="Kim K.H."/>
            <person name="Pangilinan J."/>
            <person name="Lipzen A."/>
            <person name="Riley R."/>
            <person name="Grigoriev I.V."/>
            <person name="Spatafora J.W."/>
            <person name="Choi I.-G."/>
        </authorList>
    </citation>
    <scope>NUCLEOTIDE SEQUENCE [LARGE SCALE GENOMIC DNA]</scope>
    <source>
        <strain evidence="8 9">KUC8140</strain>
    </source>
</reference>
<dbReference type="InterPro" id="IPR009057">
    <property type="entry name" value="Homeodomain-like_sf"/>
</dbReference>
<dbReference type="GO" id="GO:0006355">
    <property type="term" value="P:regulation of DNA-templated transcription"/>
    <property type="evidence" value="ECO:0007669"/>
    <property type="project" value="InterPro"/>
</dbReference>
<proteinExistence type="inferred from homology"/>
<dbReference type="InParanoid" id="A0A0H2S9V6"/>
<dbReference type="PANTHER" id="PTHR11850">
    <property type="entry name" value="HOMEOBOX PROTEIN TRANSCRIPTION FACTORS"/>
    <property type="match status" value="1"/>
</dbReference>
<feature type="region of interest" description="Disordered" evidence="6">
    <location>
        <begin position="117"/>
        <end position="148"/>
    </location>
</feature>
<keyword evidence="2 5" id="KW-0238">DNA-binding</keyword>
<accession>A0A0H2S9V6</accession>
<dbReference type="InterPro" id="IPR001356">
    <property type="entry name" value="HD"/>
</dbReference>
<dbReference type="GO" id="GO:0003677">
    <property type="term" value="F:DNA binding"/>
    <property type="evidence" value="ECO:0007669"/>
    <property type="project" value="UniProtKB-UniRule"/>
</dbReference>
<keyword evidence="4 5" id="KW-0539">Nucleus</keyword>
<dbReference type="OrthoDB" id="250329at2759"/>
<evidence type="ECO:0000256" key="3">
    <source>
        <dbReference type="ARBA" id="ARBA00023155"/>
    </source>
</evidence>
<evidence type="ECO:0000256" key="1">
    <source>
        <dbReference type="ARBA" id="ARBA00005800"/>
    </source>
</evidence>
<dbReference type="STRING" id="27342.A0A0H2S9V6"/>
<dbReference type="PROSITE" id="PS50071">
    <property type="entry name" value="HOMEOBOX_2"/>
    <property type="match status" value="1"/>
</dbReference>
<feature type="DNA-binding region" description="Homeobox" evidence="5">
    <location>
        <begin position="140"/>
        <end position="202"/>
    </location>
</feature>
<evidence type="ECO:0000313" key="9">
    <source>
        <dbReference type="Proteomes" id="UP000053477"/>
    </source>
</evidence>
<feature type="region of interest" description="Disordered" evidence="6">
    <location>
        <begin position="266"/>
        <end position="365"/>
    </location>
</feature>
<feature type="region of interest" description="Disordered" evidence="6">
    <location>
        <begin position="402"/>
        <end position="451"/>
    </location>
</feature>
<comment type="subcellular location">
    <subcellularLocation>
        <location evidence="5">Nucleus</location>
    </subcellularLocation>
</comment>
<gene>
    <name evidence="8" type="ORF">SCHPADRAFT_991979</name>
</gene>
<keyword evidence="3 5" id="KW-0371">Homeobox</keyword>
<dbReference type="InterPro" id="IPR008422">
    <property type="entry name" value="KN_HD"/>
</dbReference>
<feature type="compositionally biased region" description="Low complexity" evidence="6">
    <location>
        <begin position="348"/>
        <end position="358"/>
    </location>
</feature>
<organism evidence="8 9">
    <name type="scientific">Schizopora paradoxa</name>
    <dbReference type="NCBI Taxonomy" id="27342"/>
    <lineage>
        <taxon>Eukaryota</taxon>
        <taxon>Fungi</taxon>
        <taxon>Dikarya</taxon>
        <taxon>Basidiomycota</taxon>
        <taxon>Agaricomycotina</taxon>
        <taxon>Agaricomycetes</taxon>
        <taxon>Hymenochaetales</taxon>
        <taxon>Schizoporaceae</taxon>
        <taxon>Schizopora</taxon>
    </lineage>
</organism>
<name>A0A0H2S9V6_9AGAM</name>
<sequence>MRPPILVASSAMNGSFYSTPDTLTLSLLERVEGQLLDAVKCPETGLQLASDWESLLSTVTIYANNLSNEASSKLYAVAERESIVATGLLKMEETADALDLFLNSEIGRILDDIWPGESEGDVPNPTVPSVQTSITALSSDERDDDDDREELTTRLHDWLLAHLHNPYPTASVKQTLAGELGVSTKVINDWFTNHRRRIGWASICKRRFENDRFKMVDYAYRILVDNSTSQLPAAIVDEFLQMKDTAEHLLDGKVVQSDLVKTLDVASHIPPKTSPRKTSSQRGTKRLPSELSANSRKRLRRNPSETSNTSSFSSKLSSQDSDHEDYRRNKRSRSLASMVSRQPTLTYASSPSGASTPAPATPVLPHSHLNSAHQFQASSSQVPLLNTLIDDWLATLRTASPASPVDEIPSARASSKKRRNEDVDADEGESSVVRKKARVASESEASTATFDSRSEGFASEGLYPTSTLESFSTTIPHTDANTEALYSLTSSLALPQPAPQAVDDLFSSNEFCNIGSLGDGSLNLGLGLGLASSSIEDQPLEVGMGSYGFADLTSSTDLGFGFEPLPSASASPVDALGLQVGAGTDLASVLQQLHPTPQERHFEAPQPAPETIPLPVQGADEVAKLANPVEEEQLLTLALSEEEIAALAGCLDGNQLDLTGDVFGLAFDAPSTMCAPVTSAVMPSIDVESFERDAKLTRLQSLLAEVNQLQQEVFC</sequence>
<evidence type="ECO:0000259" key="7">
    <source>
        <dbReference type="PROSITE" id="PS50071"/>
    </source>
</evidence>
<protein>
    <recommendedName>
        <fullName evidence="7">Homeobox domain-containing protein</fullName>
    </recommendedName>
</protein>
<dbReference type="Proteomes" id="UP000053477">
    <property type="component" value="Unassembled WGS sequence"/>
</dbReference>
<dbReference type="InterPro" id="IPR050224">
    <property type="entry name" value="TALE_homeobox"/>
</dbReference>
<dbReference type="EMBL" id="KQ085882">
    <property type="protein sequence ID" value="KLO20649.1"/>
    <property type="molecule type" value="Genomic_DNA"/>
</dbReference>
<dbReference type="Pfam" id="PF05920">
    <property type="entry name" value="Homeobox_KN"/>
    <property type="match status" value="1"/>
</dbReference>
<evidence type="ECO:0000256" key="6">
    <source>
        <dbReference type="SAM" id="MobiDB-lite"/>
    </source>
</evidence>
<feature type="compositionally biased region" description="Polar residues" evidence="6">
    <location>
        <begin position="127"/>
        <end position="136"/>
    </location>
</feature>
<dbReference type="SMART" id="SM00389">
    <property type="entry name" value="HOX"/>
    <property type="match status" value="1"/>
</dbReference>
<evidence type="ECO:0000256" key="2">
    <source>
        <dbReference type="ARBA" id="ARBA00023125"/>
    </source>
</evidence>
<evidence type="ECO:0000256" key="4">
    <source>
        <dbReference type="ARBA" id="ARBA00023242"/>
    </source>
</evidence>
<keyword evidence="9" id="KW-1185">Reference proteome</keyword>
<feature type="compositionally biased region" description="Low complexity" evidence="6">
    <location>
        <begin position="304"/>
        <end position="319"/>
    </location>
</feature>
<feature type="domain" description="Homeobox" evidence="7">
    <location>
        <begin position="138"/>
        <end position="201"/>
    </location>
</feature>
<comment type="similarity">
    <text evidence="1">Belongs to the TALE/M-ATYP homeobox family.</text>
</comment>
<dbReference type="GO" id="GO:0005634">
    <property type="term" value="C:nucleus"/>
    <property type="evidence" value="ECO:0007669"/>
    <property type="project" value="UniProtKB-SubCell"/>
</dbReference>
<feature type="compositionally biased region" description="Polar residues" evidence="6">
    <location>
        <begin position="334"/>
        <end position="347"/>
    </location>
</feature>
<dbReference type="Gene3D" id="1.10.10.60">
    <property type="entry name" value="Homeodomain-like"/>
    <property type="match status" value="1"/>
</dbReference>
<evidence type="ECO:0000313" key="8">
    <source>
        <dbReference type="EMBL" id="KLO20649.1"/>
    </source>
</evidence>
<dbReference type="SUPFAM" id="SSF46689">
    <property type="entry name" value="Homeodomain-like"/>
    <property type="match status" value="1"/>
</dbReference>